<keyword evidence="2" id="KW-0732">Signal</keyword>
<evidence type="ECO:0000256" key="1">
    <source>
        <dbReference type="SAM" id="MobiDB-lite"/>
    </source>
</evidence>
<feature type="chain" id="PRO_5040480020" evidence="2">
    <location>
        <begin position="18"/>
        <end position="95"/>
    </location>
</feature>
<keyword evidence="4" id="KW-1185">Reference proteome</keyword>
<gene>
    <name evidence="3" type="ORF">EAE97_009365</name>
</gene>
<protein>
    <submittedName>
        <fullName evidence="3">Uncharacterized protein</fullName>
    </submittedName>
</protein>
<feature type="region of interest" description="Disordered" evidence="1">
    <location>
        <begin position="74"/>
        <end position="95"/>
    </location>
</feature>
<reference evidence="3 4" key="1">
    <citation type="journal article" date="2020" name="Genome Biol. Evol.">
        <title>Comparative genomics of Sclerotiniaceae.</title>
        <authorList>
            <person name="Valero Jimenez C.A."/>
            <person name="Steentjes M."/>
            <person name="Scholten O.E."/>
            <person name="Van Kan J.A.L."/>
        </authorList>
    </citation>
    <scope>NUCLEOTIDE SEQUENCE [LARGE SCALE GENOMIC DNA]</scope>
    <source>
        <strain evidence="3 4">MUCL 94</strain>
    </source>
</reference>
<evidence type="ECO:0000313" key="3">
    <source>
        <dbReference type="EMBL" id="KAF7931156.1"/>
    </source>
</evidence>
<accession>A0A9P5IDL2</accession>
<name>A0A9P5IDL2_9HELO</name>
<dbReference type="AlphaFoldDB" id="A0A9P5IDL2"/>
<evidence type="ECO:0000313" key="4">
    <source>
        <dbReference type="Proteomes" id="UP000710849"/>
    </source>
</evidence>
<dbReference type="RefSeq" id="XP_038729436.1">
    <property type="nucleotide sequence ID" value="XM_038879880.1"/>
</dbReference>
<evidence type="ECO:0000256" key="2">
    <source>
        <dbReference type="SAM" id="SignalP"/>
    </source>
</evidence>
<dbReference type="GeneID" id="62152953"/>
<dbReference type="EMBL" id="RCSW01000021">
    <property type="protein sequence ID" value="KAF7931156.1"/>
    <property type="molecule type" value="Genomic_DNA"/>
</dbReference>
<dbReference type="Proteomes" id="UP000710849">
    <property type="component" value="Unassembled WGS sequence"/>
</dbReference>
<feature type="signal peptide" evidence="2">
    <location>
        <begin position="1"/>
        <end position="17"/>
    </location>
</feature>
<sequence>MLFSTLITSSFAVLALAIPLRPRSVYDIAVDEVSPTPLIEWSDTKRIARTTADEGEASLAPIIEWADTKKTARTVSDEEEISPTPLIEWANSSKA</sequence>
<organism evidence="3 4">
    <name type="scientific">Botrytis byssoidea</name>
    <dbReference type="NCBI Taxonomy" id="139641"/>
    <lineage>
        <taxon>Eukaryota</taxon>
        <taxon>Fungi</taxon>
        <taxon>Dikarya</taxon>
        <taxon>Ascomycota</taxon>
        <taxon>Pezizomycotina</taxon>
        <taxon>Leotiomycetes</taxon>
        <taxon>Helotiales</taxon>
        <taxon>Sclerotiniaceae</taxon>
        <taxon>Botrytis</taxon>
    </lineage>
</organism>
<comment type="caution">
    <text evidence="3">The sequence shown here is derived from an EMBL/GenBank/DDBJ whole genome shotgun (WGS) entry which is preliminary data.</text>
</comment>
<proteinExistence type="predicted"/>